<evidence type="ECO:0000259" key="1">
    <source>
        <dbReference type="Pfam" id="PF00561"/>
    </source>
</evidence>
<sequence>MKLQLDDGTKFFYTVDDFTDPWTQPKTIVLHHGMAKSHKMWFGWVPILARHYRVVRFDMRGMGQSSVPKQGYPWSLDNFANDLLGVLDKLELEKIHLIGETVGGSISMRFATLHQDRLLSLTACTSPTSFNDPHHGESADLIDREGVAAWV</sequence>
<dbReference type="SUPFAM" id="SSF53474">
    <property type="entry name" value="alpha/beta-Hydrolases"/>
    <property type="match status" value="1"/>
</dbReference>
<dbReference type="EMBL" id="UINC01135870">
    <property type="protein sequence ID" value="SVD20288.1"/>
    <property type="molecule type" value="Genomic_DNA"/>
</dbReference>
<feature type="non-terminal residue" evidence="2">
    <location>
        <position position="151"/>
    </location>
</feature>
<accession>A0A382TFX8</accession>
<dbReference type="PRINTS" id="PR00111">
    <property type="entry name" value="ABHYDROLASE"/>
</dbReference>
<name>A0A382TFX8_9ZZZZ</name>
<gene>
    <name evidence="2" type="ORF">METZ01_LOCUS373142</name>
</gene>
<protein>
    <recommendedName>
        <fullName evidence="1">AB hydrolase-1 domain-containing protein</fullName>
    </recommendedName>
</protein>
<reference evidence="2" key="1">
    <citation type="submission" date="2018-05" db="EMBL/GenBank/DDBJ databases">
        <authorList>
            <person name="Lanie J.A."/>
            <person name="Ng W.-L."/>
            <person name="Kazmierczak K.M."/>
            <person name="Andrzejewski T.M."/>
            <person name="Davidsen T.M."/>
            <person name="Wayne K.J."/>
            <person name="Tettelin H."/>
            <person name="Glass J.I."/>
            <person name="Rusch D."/>
            <person name="Podicherti R."/>
            <person name="Tsui H.-C.T."/>
            <person name="Winkler M.E."/>
        </authorList>
    </citation>
    <scope>NUCLEOTIDE SEQUENCE</scope>
</reference>
<proteinExistence type="predicted"/>
<dbReference type="AlphaFoldDB" id="A0A382TFX8"/>
<dbReference type="PANTHER" id="PTHR43433:SF5">
    <property type="entry name" value="AB HYDROLASE-1 DOMAIN-CONTAINING PROTEIN"/>
    <property type="match status" value="1"/>
</dbReference>
<evidence type="ECO:0000313" key="2">
    <source>
        <dbReference type="EMBL" id="SVD20288.1"/>
    </source>
</evidence>
<dbReference type="Pfam" id="PF00561">
    <property type="entry name" value="Abhydrolase_1"/>
    <property type="match status" value="1"/>
</dbReference>
<dbReference type="PANTHER" id="PTHR43433">
    <property type="entry name" value="HYDROLASE, ALPHA/BETA FOLD FAMILY PROTEIN"/>
    <property type="match status" value="1"/>
</dbReference>
<feature type="domain" description="AB hydrolase-1" evidence="1">
    <location>
        <begin position="27"/>
        <end position="148"/>
    </location>
</feature>
<dbReference type="InterPro" id="IPR029058">
    <property type="entry name" value="AB_hydrolase_fold"/>
</dbReference>
<dbReference type="InterPro" id="IPR050471">
    <property type="entry name" value="AB_hydrolase"/>
</dbReference>
<organism evidence="2">
    <name type="scientific">marine metagenome</name>
    <dbReference type="NCBI Taxonomy" id="408172"/>
    <lineage>
        <taxon>unclassified sequences</taxon>
        <taxon>metagenomes</taxon>
        <taxon>ecological metagenomes</taxon>
    </lineage>
</organism>
<dbReference type="InterPro" id="IPR000073">
    <property type="entry name" value="AB_hydrolase_1"/>
</dbReference>
<dbReference type="Gene3D" id="3.40.50.1820">
    <property type="entry name" value="alpha/beta hydrolase"/>
    <property type="match status" value="1"/>
</dbReference>